<dbReference type="AlphaFoldDB" id="A0AAV8WNK8"/>
<organism evidence="2 3">
    <name type="scientific">Rhamnusium bicolor</name>
    <dbReference type="NCBI Taxonomy" id="1586634"/>
    <lineage>
        <taxon>Eukaryota</taxon>
        <taxon>Metazoa</taxon>
        <taxon>Ecdysozoa</taxon>
        <taxon>Arthropoda</taxon>
        <taxon>Hexapoda</taxon>
        <taxon>Insecta</taxon>
        <taxon>Pterygota</taxon>
        <taxon>Neoptera</taxon>
        <taxon>Endopterygota</taxon>
        <taxon>Coleoptera</taxon>
        <taxon>Polyphaga</taxon>
        <taxon>Cucujiformia</taxon>
        <taxon>Chrysomeloidea</taxon>
        <taxon>Cerambycidae</taxon>
        <taxon>Lepturinae</taxon>
        <taxon>Rhagiini</taxon>
        <taxon>Rhamnusium</taxon>
    </lineage>
</organism>
<evidence type="ECO:0000313" key="3">
    <source>
        <dbReference type="Proteomes" id="UP001162156"/>
    </source>
</evidence>
<evidence type="ECO:0000256" key="1">
    <source>
        <dbReference type="SAM" id="MobiDB-lite"/>
    </source>
</evidence>
<keyword evidence="3" id="KW-1185">Reference proteome</keyword>
<dbReference type="EMBL" id="JANEYF010005464">
    <property type="protein sequence ID" value="KAJ8928103.1"/>
    <property type="molecule type" value="Genomic_DNA"/>
</dbReference>
<gene>
    <name evidence="2" type="ORF">NQ314_019360</name>
</gene>
<sequence length="116" mass="13523">MFRAPNQRVRVYNFDEEENVIDAVTDNPNSSTYCSPTKSYQRNATQEENPEETRVFIIEDRRETIIVVHADEGDGEKYNVKYSYENLAPPPYFRMLSILAESSYEIPPSYPIDMNT</sequence>
<evidence type="ECO:0000313" key="2">
    <source>
        <dbReference type="EMBL" id="KAJ8928103.1"/>
    </source>
</evidence>
<feature type="region of interest" description="Disordered" evidence="1">
    <location>
        <begin position="24"/>
        <end position="50"/>
    </location>
</feature>
<accession>A0AAV8WNK8</accession>
<name>A0AAV8WNK8_9CUCU</name>
<reference evidence="2" key="1">
    <citation type="journal article" date="2023" name="Insect Mol. Biol.">
        <title>Genome sequencing provides insights into the evolution of gene families encoding plant cell wall-degrading enzymes in longhorned beetles.</title>
        <authorList>
            <person name="Shin N.R."/>
            <person name="Okamura Y."/>
            <person name="Kirsch R."/>
            <person name="Pauchet Y."/>
        </authorList>
    </citation>
    <scope>NUCLEOTIDE SEQUENCE</scope>
    <source>
        <strain evidence="2">RBIC_L_NR</strain>
    </source>
</reference>
<protein>
    <submittedName>
        <fullName evidence="2">Uncharacterized protein</fullName>
    </submittedName>
</protein>
<proteinExistence type="predicted"/>
<feature type="compositionally biased region" description="Polar residues" evidence="1">
    <location>
        <begin position="26"/>
        <end position="47"/>
    </location>
</feature>
<dbReference type="Proteomes" id="UP001162156">
    <property type="component" value="Unassembled WGS sequence"/>
</dbReference>
<comment type="caution">
    <text evidence="2">The sequence shown here is derived from an EMBL/GenBank/DDBJ whole genome shotgun (WGS) entry which is preliminary data.</text>
</comment>